<keyword evidence="1" id="KW-0812">Transmembrane</keyword>
<reference evidence="2" key="1">
    <citation type="submission" date="2022-04" db="EMBL/GenBank/DDBJ databases">
        <title>Draft genome sequences of lactic acid bacteria (LAB) strains involved in meat spoilage.</title>
        <authorList>
            <person name="Palevich N."/>
        </authorList>
    </citation>
    <scope>NUCLEOTIDE SEQUENCE</scope>
    <source>
        <strain evidence="2">9-14</strain>
    </source>
</reference>
<protein>
    <submittedName>
        <fullName evidence="2">DUF3290 domain-containing protein</fullName>
    </submittedName>
</protein>
<dbReference type="InterPro" id="IPR021707">
    <property type="entry name" value="DUF3290"/>
</dbReference>
<dbReference type="EMBL" id="JALRMR010000014">
    <property type="protein sequence ID" value="MDT1974972.1"/>
    <property type="molecule type" value="Genomic_DNA"/>
</dbReference>
<feature type="transmembrane region" description="Helical" evidence="1">
    <location>
        <begin position="18"/>
        <end position="38"/>
    </location>
</feature>
<evidence type="ECO:0000256" key="1">
    <source>
        <dbReference type="SAM" id="Phobius"/>
    </source>
</evidence>
<dbReference type="RefSeq" id="WP_311780793.1">
    <property type="nucleotide sequence ID" value="NZ_JALRMQ010000008.1"/>
</dbReference>
<gene>
    <name evidence="2" type="ORF">MX635_11255</name>
</gene>
<keyword evidence="1" id="KW-0472">Membrane</keyword>
<feature type="transmembrane region" description="Helical" evidence="1">
    <location>
        <begin position="50"/>
        <end position="69"/>
    </location>
</feature>
<organism evidence="2 3">
    <name type="scientific">Carnobacterium divergens</name>
    <name type="common">Lactobacillus divergens</name>
    <dbReference type="NCBI Taxonomy" id="2748"/>
    <lineage>
        <taxon>Bacteria</taxon>
        <taxon>Bacillati</taxon>
        <taxon>Bacillota</taxon>
        <taxon>Bacilli</taxon>
        <taxon>Lactobacillales</taxon>
        <taxon>Carnobacteriaceae</taxon>
        <taxon>Carnobacterium</taxon>
    </lineage>
</organism>
<evidence type="ECO:0000313" key="3">
    <source>
        <dbReference type="Proteomes" id="UP001249945"/>
    </source>
</evidence>
<name>A0AAW8RD95_CARDV</name>
<dbReference type="AlphaFoldDB" id="A0AAW8RD95"/>
<evidence type="ECO:0000313" key="2">
    <source>
        <dbReference type="EMBL" id="MDT1974972.1"/>
    </source>
</evidence>
<accession>A0AAW8RD95</accession>
<comment type="caution">
    <text evidence="2">The sequence shown here is derived from an EMBL/GenBank/DDBJ whole genome shotgun (WGS) entry which is preliminary data.</text>
</comment>
<dbReference type="Proteomes" id="UP001249945">
    <property type="component" value="Unassembled WGS sequence"/>
</dbReference>
<keyword evidence="1" id="KW-1133">Transmembrane helix</keyword>
<sequence>MQFFEYSYLVNQSHSNSYLKYLVILFLLFFLAFVTIKYAHNRINTKYRDLGLIFFLLLIFIIGLQFTNYTQGQSNLSQFSQTAKFVEKLSKDQNVSTNDIVVSSSSLADEMVVKIKNKYYLVNFNSDYSAYQLTSAKLMNSKTQLIK</sequence>
<dbReference type="Pfam" id="PF11694">
    <property type="entry name" value="DUF3290"/>
    <property type="match status" value="1"/>
</dbReference>
<proteinExistence type="predicted"/>